<evidence type="ECO:0000259" key="2">
    <source>
        <dbReference type="PROSITE" id="PS50943"/>
    </source>
</evidence>
<dbReference type="InterPro" id="IPR001387">
    <property type="entry name" value="Cro/C1-type_HTH"/>
</dbReference>
<keyword evidence="4" id="KW-1185">Reference proteome</keyword>
<protein>
    <submittedName>
        <fullName evidence="3">Helix-turn-helix</fullName>
    </submittedName>
</protein>
<dbReference type="Proteomes" id="UP000192468">
    <property type="component" value="Unassembled WGS sequence"/>
</dbReference>
<evidence type="ECO:0000313" key="3">
    <source>
        <dbReference type="EMBL" id="SMC17311.1"/>
    </source>
</evidence>
<dbReference type="RefSeq" id="WP_176212575.1">
    <property type="nucleotide sequence ID" value="NZ_FWXH01000002.1"/>
</dbReference>
<dbReference type="SUPFAM" id="SSF47413">
    <property type="entry name" value="lambda repressor-like DNA-binding domains"/>
    <property type="match status" value="1"/>
</dbReference>
<dbReference type="STRING" id="1121291.SAMN02745134_00290"/>
<dbReference type="PROSITE" id="PS50943">
    <property type="entry name" value="HTH_CROC1"/>
    <property type="match status" value="1"/>
</dbReference>
<organism evidence="3 4">
    <name type="scientific">Clostridium acidisoli DSM 12555</name>
    <dbReference type="NCBI Taxonomy" id="1121291"/>
    <lineage>
        <taxon>Bacteria</taxon>
        <taxon>Bacillati</taxon>
        <taxon>Bacillota</taxon>
        <taxon>Clostridia</taxon>
        <taxon>Eubacteriales</taxon>
        <taxon>Clostridiaceae</taxon>
        <taxon>Clostridium</taxon>
    </lineage>
</organism>
<evidence type="ECO:0000313" key="4">
    <source>
        <dbReference type="Proteomes" id="UP000192468"/>
    </source>
</evidence>
<gene>
    <name evidence="3" type="ORF">SAMN02745134_00290</name>
</gene>
<dbReference type="CDD" id="cd00093">
    <property type="entry name" value="HTH_XRE"/>
    <property type="match status" value="1"/>
</dbReference>
<feature type="domain" description="HTH cro/C1-type" evidence="2">
    <location>
        <begin position="13"/>
        <end position="68"/>
    </location>
</feature>
<dbReference type="InterPro" id="IPR010982">
    <property type="entry name" value="Lambda_DNA-bd_dom_sf"/>
</dbReference>
<keyword evidence="1" id="KW-0238">DNA-binding</keyword>
<dbReference type="PANTHER" id="PTHR46558:SF11">
    <property type="entry name" value="HTH-TYPE TRANSCRIPTIONAL REGULATOR XRE"/>
    <property type="match status" value="1"/>
</dbReference>
<dbReference type="AlphaFoldDB" id="A0A1W1X1N9"/>
<dbReference type="Pfam" id="PF01381">
    <property type="entry name" value="HTH_3"/>
    <property type="match status" value="1"/>
</dbReference>
<dbReference type="EMBL" id="FWXH01000002">
    <property type="protein sequence ID" value="SMC17311.1"/>
    <property type="molecule type" value="Genomic_DNA"/>
</dbReference>
<name>A0A1W1X1N9_9CLOT</name>
<accession>A0A1W1X1N9</accession>
<dbReference type="SMART" id="SM00530">
    <property type="entry name" value="HTH_XRE"/>
    <property type="match status" value="1"/>
</dbReference>
<dbReference type="PANTHER" id="PTHR46558">
    <property type="entry name" value="TRACRIPTIONAL REGULATORY PROTEIN-RELATED-RELATED"/>
    <property type="match status" value="1"/>
</dbReference>
<dbReference type="GO" id="GO:0003677">
    <property type="term" value="F:DNA binding"/>
    <property type="evidence" value="ECO:0007669"/>
    <property type="project" value="UniProtKB-KW"/>
</dbReference>
<reference evidence="3 4" key="1">
    <citation type="submission" date="2017-04" db="EMBL/GenBank/DDBJ databases">
        <authorList>
            <person name="Afonso C.L."/>
            <person name="Miller P.J."/>
            <person name="Scott M.A."/>
            <person name="Spackman E."/>
            <person name="Goraichik I."/>
            <person name="Dimitrov K.M."/>
            <person name="Suarez D.L."/>
            <person name="Swayne D.E."/>
        </authorList>
    </citation>
    <scope>NUCLEOTIDE SEQUENCE [LARGE SCALE GENOMIC DNA]</scope>
    <source>
        <strain evidence="3 4">DSM 12555</strain>
    </source>
</reference>
<sequence>MDDIIKEKFKDALIIARKSKDMSQTDLAKFINKSTSLVCDIEKGRKKPSMPVMVEIAKVLEISLDSTFLK</sequence>
<dbReference type="Gene3D" id="1.10.260.40">
    <property type="entry name" value="lambda repressor-like DNA-binding domains"/>
    <property type="match status" value="1"/>
</dbReference>
<proteinExistence type="predicted"/>
<evidence type="ECO:0000256" key="1">
    <source>
        <dbReference type="ARBA" id="ARBA00023125"/>
    </source>
</evidence>